<dbReference type="Pfam" id="PF22600">
    <property type="entry name" value="MTPAP-like_central"/>
    <property type="match status" value="1"/>
</dbReference>
<dbReference type="PANTHER" id="PTHR12271:SF40">
    <property type="entry name" value="POLY(A) RNA POLYMERASE GLD2"/>
    <property type="match status" value="1"/>
</dbReference>
<dbReference type="Proteomes" id="UP001189429">
    <property type="component" value="Unassembled WGS sequence"/>
</dbReference>
<evidence type="ECO:0000256" key="1">
    <source>
        <dbReference type="SAM" id="MobiDB-lite"/>
    </source>
</evidence>
<keyword evidence="4" id="KW-1185">Reference proteome</keyword>
<evidence type="ECO:0000259" key="2">
    <source>
        <dbReference type="Pfam" id="PF22600"/>
    </source>
</evidence>
<evidence type="ECO:0000313" key="3">
    <source>
        <dbReference type="EMBL" id="CAK0833445.1"/>
    </source>
</evidence>
<dbReference type="SUPFAM" id="SSF81631">
    <property type="entry name" value="PAP/OAS1 substrate-binding domain"/>
    <property type="match status" value="1"/>
</dbReference>
<organism evidence="3 4">
    <name type="scientific">Prorocentrum cordatum</name>
    <dbReference type="NCBI Taxonomy" id="2364126"/>
    <lineage>
        <taxon>Eukaryota</taxon>
        <taxon>Sar</taxon>
        <taxon>Alveolata</taxon>
        <taxon>Dinophyceae</taxon>
        <taxon>Prorocentrales</taxon>
        <taxon>Prorocentraceae</taxon>
        <taxon>Prorocentrum</taxon>
    </lineage>
</organism>
<dbReference type="InterPro" id="IPR043519">
    <property type="entry name" value="NT_sf"/>
</dbReference>
<dbReference type="Gene3D" id="1.10.1410.10">
    <property type="match status" value="1"/>
</dbReference>
<sequence>MAAATTLLSALEGATKLRPPAAGAADQAAEERVAAEADMAAGKAWRQRDPGRPADGAGWAQPRAMAMPSCSGAILNDHLERVLLSVVPSKLDTEYLWSCLGEISLALAELGRMWRLGPFGSVKNLFMTRGSDIDVTLYRVDAQGEGNSAAAVQVLQVAMPMLVQRPSLEVVRFVPTARIPVLTLRCNGLVDVDLSCHNTEPLRNTHLLRAYAEARCAAQGPAGPVVRGLALLVKLWSKAACVCGAPKGNLTSYSLTLMVLYFLQVHPDFELPCLPTWAFDGSGPTPKLGKARWRGGPRP</sequence>
<proteinExistence type="predicted"/>
<reference evidence="3" key="1">
    <citation type="submission" date="2023-10" db="EMBL/GenBank/DDBJ databases">
        <authorList>
            <person name="Chen Y."/>
            <person name="Shah S."/>
            <person name="Dougan E. K."/>
            <person name="Thang M."/>
            <person name="Chan C."/>
        </authorList>
    </citation>
    <scope>NUCLEOTIDE SEQUENCE [LARGE SCALE GENOMIC DNA]</scope>
</reference>
<dbReference type="Gene3D" id="3.30.460.10">
    <property type="entry name" value="Beta Polymerase, domain 2"/>
    <property type="match status" value="1"/>
</dbReference>
<dbReference type="CDD" id="cd05402">
    <property type="entry name" value="NT_PAP_TUTase"/>
    <property type="match status" value="1"/>
</dbReference>
<feature type="domain" description="Poly(A) RNA polymerase mitochondrial-like central palm" evidence="2">
    <location>
        <begin position="76"/>
        <end position="212"/>
    </location>
</feature>
<name>A0ABN9SNP0_9DINO</name>
<evidence type="ECO:0000313" key="4">
    <source>
        <dbReference type="Proteomes" id="UP001189429"/>
    </source>
</evidence>
<comment type="caution">
    <text evidence="3">The sequence shown here is derived from an EMBL/GenBank/DDBJ whole genome shotgun (WGS) entry which is preliminary data.</text>
</comment>
<dbReference type="EMBL" id="CAUYUJ010012213">
    <property type="protein sequence ID" value="CAK0833445.1"/>
    <property type="molecule type" value="Genomic_DNA"/>
</dbReference>
<dbReference type="PANTHER" id="PTHR12271">
    <property type="entry name" value="POLY A POLYMERASE CID PAP -RELATED"/>
    <property type="match status" value="1"/>
</dbReference>
<dbReference type="SUPFAM" id="SSF81301">
    <property type="entry name" value="Nucleotidyltransferase"/>
    <property type="match status" value="1"/>
</dbReference>
<dbReference type="InterPro" id="IPR054708">
    <property type="entry name" value="MTPAP-like_central"/>
</dbReference>
<protein>
    <recommendedName>
        <fullName evidence="2">Poly(A) RNA polymerase mitochondrial-like central palm domain-containing protein</fullName>
    </recommendedName>
</protein>
<feature type="region of interest" description="Disordered" evidence="1">
    <location>
        <begin position="39"/>
        <end position="60"/>
    </location>
</feature>
<accession>A0ABN9SNP0</accession>
<gene>
    <name evidence="3" type="ORF">PCOR1329_LOCUS31155</name>
</gene>